<dbReference type="InterPro" id="IPR001387">
    <property type="entry name" value="Cro/C1-type_HTH"/>
</dbReference>
<dbReference type="Proteomes" id="UP000192582">
    <property type="component" value="Unassembled WGS sequence"/>
</dbReference>
<dbReference type="STRING" id="695939.SAMN00790413_03850"/>
<dbReference type="GO" id="GO:0003677">
    <property type="term" value="F:DNA binding"/>
    <property type="evidence" value="ECO:0007669"/>
    <property type="project" value="UniProtKB-KW"/>
</dbReference>
<organism evidence="3 4">
    <name type="scientific">Deinococcus hopiensis KR-140</name>
    <dbReference type="NCBI Taxonomy" id="695939"/>
    <lineage>
        <taxon>Bacteria</taxon>
        <taxon>Thermotogati</taxon>
        <taxon>Deinococcota</taxon>
        <taxon>Deinococci</taxon>
        <taxon>Deinococcales</taxon>
        <taxon>Deinococcaceae</taxon>
        <taxon>Deinococcus</taxon>
    </lineage>
</organism>
<name>A0A1W1UZP0_9DEIO</name>
<dbReference type="SMART" id="SM00530">
    <property type="entry name" value="HTH_XRE"/>
    <property type="match status" value="1"/>
</dbReference>
<dbReference type="CDD" id="cd00093">
    <property type="entry name" value="HTH_XRE"/>
    <property type="match status" value="1"/>
</dbReference>
<keyword evidence="4" id="KW-1185">Reference proteome</keyword>
<evidence type="ECO:0000256" key="1">
    <source>
        <dbReference type="ARBA" id="ARBA00023125"/>
    </source>
</evidence>
<proteinExistence type="predicted"/>
<evidence type="ECO:0000313" key="4">
    <source>
        <dbReference type="Proteomes" id="UP000192582"/>
    </source>
</evidence>
<dbReference type="PROSITE" id="PS50943">
    <property type="entry name" value="HTH_CROC1"/>
    <property type="match status" value="1"/>
</dbReference>
<accession>A0A1W1UZP0</accession>
<dbReference type="OrthoDB" id="9808239at2"/>
<keyword evidence="1 3" id="KW-0238">DNA-binding</keyword>
<dbReference type="PANTHER" id="PTHR46558:SF4">
    <property type="entry name" value="DNA-BIDING PHAGE PROTEIN"/>
    <property type="match status" value="1"/>
</dbReference>
<dbReference type="Gene3D" id="1.10.260.40">
    <property type="entry name" value="lambda repressor-like DNA-binding domains"/>
    <property type="match status" value="1"/>
</dbReference>
<dbReference type="SUPFAM" id="SSF47413">
    <property type="entry name" value="lambda repressor-like DNA-binding domains"/>
    <property type="match status" value="1"/>
</dbReference>
<dbReference type="PANTHER" id="PTHR46558">
    <property type="entry name" value="TRACRIPTIONAL REGULATORY PROTEIN-RELATED-RELATED"/>
    <property type="match status" value="1"/>
</dbReference>
<dbReference type="AlphaFoldDB" id="A0A1W1UZP0"/>
<evidence type="ECO:0000313" key="3">
    <source>
        <dbReference type="EMBL" id="SMB86567.1"/>
    </source>
</evidence>
<evidence type="ECO:0000259" key="2">
    <source>
        <dbReference type="PROSITE" id="PS50943"/>
    </source>
</evidence>
<dbReference type="RefSeq" id="WP_084047709.1">
    <property type="nucleotide sequence ID" value="NZ_FWWU01000008.1"/>
</dbReference>
<feature type="domain" description="HTH cro/C1-type" evidence="2">
    <location>
        <begin position="17"/>
        <end position="69"/>
    </location>
</feature>
<dbReference type="Pfam" id="PF01381">
    <property type="entry name" value="HTH_3"/>
    <property type="match status" value="1"/>
</dbReference>
<sequence length="89" mass="9876">MVRQRKEDTKLYNRLPALRAEREMSRAELATAIGVNPQSVGFIERGDYGPSLELALKIAQVFNLPVEAIFSLTPLSPLSVQIYGGKDTE</sequence>
<dbReference type="InterPro" id="IPR010982">
    <property type="entry name" value="Lambda_DNA-bd_dom_sf"/>
</dbReference>
<dbReference type="EMBL" id="FWWU01000008">
    <property type="protein sequence ID" value="SMB86567.1"/>
    <property type="molecule type" value="Genomic_DNA"/>
</dbReference>
<protein>
    <submittedName>
        <fullName evidence="3">DNA-binding transcriptional regulator, XRE-family HTH domain</fullName>
    </submittedName>
</protein>
<reference evidence="3 4" key="1">
    <citation type="submission" date="2017-04" db="EMBL/GenBank/DDBJ databases">
        <authorList>
            <person name="Afonso C.L."/>
            <person name="Miller P.J."/>
            <person name="Scott M.A."/>
            <person name="Spackman E."/>
            <person name="Goraichik I."/>
            <person name="Dimitrov K.M."/>
            <person name="Suarez D.L."/>
            <person name="Swayne D.E."/>
        </authorList>
    </citation>
    <scope>NUCLEOTIDE SEQUENCE [LARGE SCALE GENOMIC DNA]</scope>
    <source>
        <strain evidence="3 4">KR-140</strain>
    </source>
</reference>
<gene>
    <name evidence="3" type="ORF">SAMN00790413_03850</name>
</gene>